<keyword evidence="1" id="KW-0946">Virion</keyword>
<evidence type="ECO:0000313" key="2">
    <source>
        <dbReference type="Proteomes" id="UP001518925"/>
    </source>
</evidence>
<sequence>MRGKNCVCSALLELKSQQDQLGGCPTSCFSSLLAKLIKVDTLPFMLFTESNGPLELVGFERKSNGISHFKTSFFRIEDIDEETCCAKISLLRPLDFQGCIVDSICDVARLERTRICTEIDVNCFCAVQCLDVDLLRSIVIEPKW</sequence>
<reference evidence="1 2" key="1">
    <citation type="submission" date="2021-02" db="EMBL/GenBank/DDBJ databases">
        <title>Bacillus sp. RD4P76, an endophyte from a halophyte.</title>
        <authorList>
            <person name="Sun J.-Q."/>
        </authorList>
    </citation>
    <scope>NUCLEOTIDE SEQUENCE [LARGE SCALE GENOMIC DNA]</scope>
    <source>
        <strain evidence="1 2">RD4P76</strain>
    </source>
</reference>
<dbReference type="Proteomes" id="UP001518925">
    <property type="component" value="Unassembled WGS sequence"/>
</dbReference>
<accession>A0ABS2DIA8</accession>
<dbReference type="InterPro" id="IPR019593">
    <property type="entry name" value="Spore_coat_protein_Z/Y"/>
</dbReference>
<protein>
    <submittedName>
        <fullName evidence="1">Spore coat protein</fullName>
    </submittedName>
</protein>
<dbReference type="Pfam" id="PF10612">
    <property type="entry name" value="Spore-coat_CotZ"/>
    <property type="match status" value="1"/>
</dbReference>
<organism evidence="1 2">
    <name type="scientific">Bacillus suaedaesalsae</name>
    <dbReference type="NCBI Taxonomy" id="2810349"/>
    <lineage>
        <taxon>Bacteria</taxon>
        <taxon>Bacillati</taxon>
        <taxon>Bacillota</taxon>
        <taxon>Bacilli</taxon>
        <taxon>Bacillales</taxon>
        <taxon>Bacillaceae</taxon>
        <taxon>Bacillus</taxon>
    </lineage>
</organism>
<dbReference type="RefSeq" id="WP_204203584.1">
    <property type="nucleotide sequence ID" value="NZ_JAFELM010000030.1"/>
</dbReference>
<dbReference type="EMBL" id="JAFELM010000030">
    <property type="protein sequence ID" value="MBM6618230.1"/>
    <property type="molecule type" value="Genomic_DNA"/>
</dbReference>
<evidence type="ECO:0000313" key="1">
    <source>
        <dbReference type="EMBL" id="MBM6618230.1"/>
    </source>
</evidence>
<comment type="caution">
    <text evidence="1">The sequence shown here is derived from an EMBL/GenBank/DDBJ whole genome shotgun (WGS) entry which is preliminary data.</text>
</comment>
<gene>
    <name evidence="1" type="ORF">JR050_11225</name>
</gene>
<name>A0ABS2DIA8_9BACI</name>
<keyword evidence="2" id="KW-1185">Reference proteome</keyword>
<keyword evidence="1" id="KW-0167">Capsid protein</keyword>
<proteinExistence type="predicted"/>